<feature type="region of interest" description="Disordered" evidence="7">
    <location>
        <begin position="294"/>
        <end position="391"/>
    </location>
</feature>
<feature type="compositionally biased region" description="Acidic residues" evidence="7">
    <location>
        <begin position="306"/>
        <end position="319"/>
    </location>
</feature>
<dbReference type="GO" id="GO:0005840">
    <property type="term" value="C:ribosome"/>
    <property type="evidence" value="ECO:0007669"/>
    <property type="project" value="UniProtKB-KW"/>
</dbReference>
<dbReference type="Proteomes" id="UP000799757">
    <property type="component" value="Unassembled WGS sequence"/>
</dbReference>
<organism evidence="8 9">
    <name type="scientific">Melanomma pulvis-pyrius CBS 109.77</name>
    <dbReference type="NCBI Taxonomy" id="1314802"/>
    <lineage>
        <taxon>Eukaryota</taxon>
        <taxon>Fungi</taxon>
        <taxon>Dikarya</taxon>
        <taxon>Ascomycota</taxon>
        <taxon>Pezizomycotina</taxon>
        <taxon>Dothideomycetes</taxon>
        <taxon>Pleosporomycetidae</taxon>
        <taxon>Pleosporales</taxon>
        <taxon>Melanommataceae</taxon>
        <taxon>Melanomma</taxon>
    </lineage>
</organism>
<feature type="compositionally biased region" description="Low complexity" evidence="7">
    <location>
        <begin position="366"/>
        <end position="375"/>
    </location>
</feature>
<dbReference type="GO" id="GO:0005739">
    <property type="term" value="C:mitochondrion"/>
    <property type="evidence" value="ECO:0007669"/>
    <property type="project" value="UniProtKB-SubCell"/>
</dbReference>
<dbReference type="InterPro" id="IPR018305">
    <property type="entry name" value="Ribosomal_m50"/>
</dbReference>
<name>A0A6A6XUN4_9PLEO</name>
<keyword evidence="9" id="KW-1185">Reference proteome</keyword>
<evidence type="ECO:0000256" key="1">
    <source>
        <dbReference type="ARBA" id="ARBA00004173"/>
    </source>
</evidence>
<comment type="similarity">
    <text evidence="2">Belongs to the mitochondrion-specific ribosomal protein mL50 family.</text>
</comment>
<gene>
    <name evidence="8" type="ORF">K505DRAFT_293647</name>
</gene>
<sequence>MRRIPRPQRSIAHPISSSHLLRPRAFPSPCRTLTPCVSLAPFSTTPTPGFLLSDKQDKKKHQAFVRRWQKRLLGDSEPIGAHVDPYDGTSPVRISPEEYGEEEEVLVDEDGNEIGKDQSLEILYRKAESGHGLRVVGGRDLAMQMEEEKMAAEFEILTMKTYTPLSLRMADEIEDLTGTPYTLRDENLMMAQTFQEVTGKPYTHFSFGRVSQIKDLAQLRRKFQQAIVEVYTLKQAGMDLDLTSLPNRGIYNPPHWISEVKTHMSPTGELVLTYPEGRTTEKLLNKMQDIPAWDPTKAWGESEQPLSDEAEDLEFEQQEEPISTEPPKVAIAKLDDSKRFDFMSNRPVPRTKSQEATPKAEETTLETEATNPEAASKGALPPSPVDVEAAARESEAAVAALRHTVLENTLLSVQRSVSTMRHTVLEASAKVAEANVTVLRQAVRGNTTALASESTTTVAPSVDSEGKWRHAPLADLAIKFALTKRLTQLTGIRISDPHLNSVQTLGDLYGQLCAASKPKPKKLFDMIRVETEKKATHARSQSELIQDPKKKPGMDELLALPNVNVRPKRLKSYHRHRQIGLDKVINFALAERDLESQRKKKWPYKNAHAPVGSNKVLAFGEPIPAVVVRELEREREGKEKAMRDRREQYAA</sequence>
<evidence type="ECO:0000256" key="5">
    <source>
        <dbReference type="ARBA" id="ARBA00023274"/>
    </source>
</evidence>
<reference evidence="8" key="1">
    <citation type="journal article" date="2020" name="Stud. Mycol.">
        <title>101 Dothideomycetes genomes: a test case for predicting lifestyles and emergence of pathogens.</title>
        <authorList>
            <person name="Haridas S."/>
            <person name="Albert R."/>
            <person name="Binder M."/>
            <person name="Bloem J."/>
            <person name="Labutti K."/>
            <person name="Salamov A."/>
            <person name="Andreopoulos B."/>
            <person name="Baker S."/>
            <person name="Barry K."/>
            <person name="Bills G."/>
            <person name="Bluhm B."/>
            <person name="Cannon C."/>
            <person name="Castanera R."/>
            <person name="Culley D."/>
            <person name="Daum C."/>
            <person name="Ezra D."/>
            <person name="Gonzalez J."/>
            <person name="Henrissat B."/>
            <person name="Kuo A."/>
            <person name="Liang C."/>
            <person name="Lipzen A."/>
            <person name="Lutzoni F."/>
            <person name="Magnuson J."/>
            <person name="Mondo S."/>
            <person name="Nolan M."/>
            <person name="Ohm R."/>
            <person name="Pangilinan J."/>
            <person name="Park H.-J."/>
            <person name="Ramirez L."/>
            <person name="Alfaro M."/>
            <person name="Sun H."/>
            <person name="Tritt A."/>
            <person name="Yoshinaga Y."/>
            <person name="Zwiers L.-H."/>
            <person name="Turgeon B."/>
            <person name="Goodwin S."/>
            <person name="Spatafora J."/>
            <person name="Crous P."/>
            <person name="Grigoriev I."/>
        </authorList>
    </citation>
    <scope>NUCLEOTIDE SEQUENCE</scope>
    <source>
        <strain evidence="8">CBS 109.77</strain>
    </source>
</reference>
<evidence type="ECO:0000256" key="6">
    <source>
        <dbReference type="ARBA" id="ARBA00035183"/>
    </source>
</evidence>
<proteinExistence type="inferred from homology"/>
<evidence type="ECO:0000313" key="9">
    <source>
        <dbReference type="Proteomes" id="UP000799757"/>
    </source>
</evidence>
<evidence type="ECO:0000256" key="3">
    <source>
        <dbReference type="ARBA" id="ARBA00022980"/>
    </source>
</evidence>
<evidence type="ECO:0000256" key="7">
    <source>
        <dbReference type="SAM" id="MobiDB-lite"/>
    </source>
</evidence>
<keyword evidence="5" id="KW-0687">Ribonucleoprotein</keyword>
<feature type="region of interest" description="Disordered" evidence="7">
    <location>
        <begin position="632"/>
        <end position="651"/>
    </location>
</feature>
<dbReference type="Pfam" id="PF10501">
    <property type="entry name" value="Ribosomal_L50"/>
    <property type="match status" value="1"/>
</dbReference>
<dbReference type="AlphaFoldDB" id="A0A6A6XUN4"/>
<dbReference type="OrthoDB" id="6220758at2759"/>
<dbReference type="EMBL" id="MU001755">
    <property type="protein sequence ID" value="KAF2799968.1"/>
    <property type="molecule type" value="Genomic_DNA"/>
</dbReference>
<dbReference type="GO" id="GO:1990904">
    <property type="term" value="C:ribonucleoprotein complex"/>
    <property type="evidence" value="ECO:0007669"/>
    <property type="project" value="UniProtKB-KW"/>
</dbReference>
<evidence type="ECO:0000256" key="4">
    <source>
        <dbReference type="ARBA" id="ARBA00023128"/>
    </source>
</evidence>
<accession>A0A6A6XUN4</accession>
<evidence type="ECO:0000256" key="2">
    <source>
        <dbReference type="ARBA" id="ARBA00008860"/>
    </source>
</evidence>
<protein>
    <recommendedName>
        <fullName evidence="6">Large ribosomal subunit protein mL50</fullName>
    </recommendedName>
</protein>
<comment type="subcellular location">
    <subcellularLocation>
        <location evidence="1">Mitochondrion</location>
    </subcellularLocation>
</comment>
<keyword evidence="3" id="KW-0689">Ribosomal protein</keyword>
<keyword evidence="4" id="KW-0496">Mitochondrion</keyword>
<evidence type="ECO:0000313" key="8">
    <source>
        <dbReference type="EMBL" id="KAF2799968.1"/>
    </source>
</evidence>